<dbReference type="GO" id="GO:0031297">
    <property type="term" value="P:replication fork processing"/>
    <property type="evidence" value="ECO:0007669"/>
    <property type="project" value="TreeGrafter"/>
</dbReference>
<dbReference type="OMA" id="EEIPRCT"/>
<name>A0A1M8A2Y7_MALS4</name>
<comment type="subcellular location">
    <subcellularLocation>
        <location evidence="2">Nucleus</location>
    </subcellularLocation>
</comment>
<keyword evidence="6" id="KW-0255">Endonuclease</keyword>
<dbReference type="Pfam" id="PF21292">
    <property type="entry name" value="EME1-MUS81_C"/>
    <property type="match status" value="1"/>
</dbReference>
<dbReference type="Gene3D" id="3.40.50.10130">
    <property type="match status" value="1"/>
</dbReference>
<dbReference type="InterPro" id="IPR033310">
    <property type="entry name" value="Mms4/EME1/EME2"/>
</dbReference>
<sequence length="397" mass="44939">MPSSPMPWPKSPTLRLTGQTSTKEPVSTHAPLFFPSSSPDPLPKRRRAAATNSKVTVKEARVQALADRQRWREANRTRHRKSDTMRDLIMQWDTSLFAPNTGLLHKVHDTVNERLTSEMVTIEPREPSLADQLHPDRFGTVRFKRKVRSRYDPVQKWWEPLAEEICISEPTLVMVAGGEQVLRAVEDGSLADRISTNVPDHPQTQRLLLIIGLDTHLRHLRNQANRAFAAGVRQQIQGQGMATVIKHHEQAGEKVERALLQLQLQHRCHVVRAVTVDEAAEWLYAIASDVSFRPYKLLQSVPMARRSTKTLTDSKEIYRAMLEEIPRCTPNVSSAIVHRYPSLRLLLDAFDACVPEEAPQLLASLVCDGRTQRSLGLQLSRRIYAVFSSQDAKASLE</sequence>
<evidence type="ECO:0000256" key="12">
    <source>
        <dbReference type="ARBA" id="ARBA00023242"/>
    </source>
</evidence>
<dbReference type="GO" id="GO:0008821">
    <property type="term" value="F:crossover junction DNA endonuclease activity"/>
    <property type="evidence" value="ECO:0007669"/>
    <property type="project" value="TreeGrafter"/>
</dbReference>
<evidence type="ECO:0000256" key="3">
    <source>
        <dbReference type="ARBA" id="ARBA00005313"/>
    </source>
</evidence>
<comment type="similarity">
    <text evidence="3">Belongs to the EME1/MMS4 family.</text>
</comment>
<feature type="compositionally biased region" description="Polar residues" evidence="14">
    <location>
        <begin position="14"/>
        <end position="25"/>
    </location>
</feature>
<keyword evidence="17" id="KW-1185">Reference proteome</keyword>
<evidence type="ECO:0000259" key="15">
    <source>
        <dbReference type="Pfam" id="PF02732"/>
    </source>
</evidence>
<keyword evidence="9" id="KW-0460">Magnesium</keyword>
<feature type="domain" description="ERCC4" evidence="15">
    <location>
        <begin position="143"/>
        <end position="285"/>
    </location>
</feature>
<evidence type="ECO:0000313" key="17">
    <source>
        <dbReference type="Proteomes" id="UP000186303"/>
    </source>
</evidence>
<evidence type="ECO:0000256" key="9">
    <source>
        <dbReference type="ARBA" id="ARBA00022842"/>
    </source>
</evidence>
<dbReference type="PANTHER" id="PTHR21077:SF5">
    <property type="entry name" value="CROSSOVER JUNCTION ENDONUCLEASE MMS4"/>
    <property type="match status" value="1"/>
</dbReference>
<evidence type="ECO:0000256" key="6">
    <source>
        <dbReference type="ARBA" id="ARBA00022759"/>
    </source>
</evidence>
<keyword evidence="11" id="KW-0234">DNA repair</keyword>
<dbReference type="GO" id="GO:0005634">
    <property type="term" value="C:nucleus"/>
    <property type="evidence" value="ECO:0007669"/>
    <property type="project" value="UniProtKB-SubCell"/>
</dbReference>
<dbReference type="GO" id="GO:0000712">
    <property type="term" value="P:resolution of meiotic recombination intermediates"/>
    <property type="evidence" value="ECO:0007669"/>
    <property type="project" value="TreeGrafter"/>
</dbReference>
<gene>
    <name evidence="16" type="ORF">MSYG_1110</name>
</gene>
<keyword evidence="5" id="KW-0479">Metal-binding</keyword>
<feature type="region of interest" description="Disordered" evidence="14">
    <location>
        <begin position="1"/>
        <end position="53"/>
    </location>
</feature>
<reference evidence="17" key="1">
    <citation type="journal article" date="2017" name="Nucleic Acids Res.">
        <title>Proteogenomics produces comprehensive and highly accurate protein-coding gene annotation in a complete genome assembly of Malassezia sympodialis.</title>
        <authorList>
            <person name="Zhu Y."/>
            <person name="Engstroem P.G."/>
            <person name="Tellgren-Roth C."/>
            <person name="Baudo C.D."/>
            <person name="Kennell J.C."/>
            <person name="Sun S."/>
            <person name="Billmyre R.B."/>
            <person name="Schroeder M.S."/>
            <person name="Andersson A."/>
            <person name="Holm T."/>
            <person name="Sigurgeirsson B."/>
            <person name="Wu G."/>
            <person name="Sankaranarayanan S.R."/>
            <person name="Siddharthan R."/>
            <person name="Sanyal K."/>
            <person name="Lundeberg J."/>
            <person name="Nystedt B."/>
            <person name="Boekhout T."/>
            <person name="Dawson T.L. Jr."/>
            <person name="Heitman J."/>
            <person name="Scheynius A."/>
            <person name="Lehtioe J."/>
        </authorList>
    </citation>
    <scope>NUCLEOTIDE SEQUENCE [LARGE SCALE GENOMIC DNA]</scope>
    <source>
        <strain evidence="17">ATCC 42132</strain>
    </source>
</reference>
<dbReference type="VEuPathDB" id="FungiDB:MSYG_1110"/>
<accession>A0A1M8A2Y7</accession>
<keyword evidence="13" id="KW-0469">Meiosis</keyword>
<evidence type="ECO:0000256" key="5">
    <source>
        <dbReference type="ARBA" id="ARBA00022723"/>
    </source>
</evidence>
<dbReference type="PANTHER" id="PTHR21077">
    <property type="entry name" value="EME1 PROTEIN"/>
    <property type="match status" value="1"/>
</dbReference>
<evidence type="ECO:0000256" key="2">
    <source>
        <dbReference type="ARBA" id="ARBA00004123"/>
    </source>
</evidence>
<dbReference type="GO" id="GO:0006302">
    <property type="term" value="P:double-strand break repair"/>
    <property type="evidence" value="ECO:0007669"/>
    <property type="project" value="TreeGrafter"/>
</dbReference>
<feature type="compositionally biased region" description="Pro residues" evidence="14">
    <location>
        <begin position="1"/>
        <end position="10"/>
    </location>
</feature>
<dbReference type="GO" id="GO:0031573">
    <property type="term" value="P:mitotic intra-S DNA damage checkpoint signaling"/>
    <property type="evidence" value="ECO:0007669"/>
    <property type="project" value="TreeGrafter"/>
</dbReference>
<evidence type="ECO:0000256" key="8">
    <source>
        <dbReference type="ARBA" id="ARBA00022801"/>
    </source>
</evidence>
<evidence type="ECO:0000256" key="1">
    <source>
        <dbReference type="ARBA" id="ARBA00001946"/>
    </source>
</evidence>
<keyword evidence="12" id="KW-0539">Nucleus</keyword>
<comment type="cofactor">
    <cofactor evidence="1">
        <name>Mg(2+)</name>
        <dbReference type="ChEBI" id="CHEBI:18420"/>
    </cofactor>
</comment>
<dbReference type="InterPro" id="IPR006166">
    <property type="entry name" value="ERCC4_domain"/>
</dbReference>
<evidence type="ECO:0000256" key="14">
    <source>
        <dbReference type="SAM" id="MobiDB-lite"/>
    </source>
</evidence>
<dbReference type="OrthoDB" id="343092at2759"/>
<dbReference type="GO" id="GO:0046872">
    <property type="term" value="F:metal ion binding"/>
    <property type="evidence" value="ECO:0007669"/>
    <property type="project" value="UniProtKB-KW"/>
</dbReference>
<keyword evidence="8" id="KW-0378">Hydrolase</keyword>
<dbReference type="Proteomes" id="UP000186303">
    <property type="component" value="Chromosome 2"/>
</dbReference>
<dbReference type="EMBL" id="LT671822">
    <property type="protein sequence ID" value="SHO76771.1"/>
    <property type="molecule type" value="Genomic_DNA"/>
</dbReference>
<keyword evidence="4" id="KW-0540">Nuclease</keyword>
<protein>
    <recommendedName>
        <fullName evidence="15">ERCC4 domain-containing protein</fullName>
    </recommendedName>
</protein>
<organism evidence="16 17">
    <name type="scientific">Malassezia sympodialis (strain ATCC 42132)</name>
    <name type="common">Atopic eczema-associated yeast</name>
    <dbReference type="NCBI Taxonomy" id="1230383"/>
    <lineage>
        <taxon>Eukaryota</taxon>
        <taxon>Fungi</taxon>
        <taxon>Dikarya</taxon>
        <taxon>Basidiomycota</taxon>
        <taxon>Ustilaginomycotina</taxon>
        <taxon>Malasseziomycetes</taxon>
        <taxon>Malasseziales</taxon>
        <taxon>Malasseziaceae</taxon>
        <taxon>Malassezia</taxon>
    </lineage>
</organism>
<proteinExistence type="inferred from homology"/>
<dbReference type="STRING" id="1230383.A0A1M8A2Y7"/>
<evidence type="ECO:0000313" key="16">
    <source>
        <dbReference type="EMBL" id="SHO76771.1"/>
    </source>
</evidence>
<dbReference type="AlphaFoldDB" id="A0A1M8A2Y7"/>
<evidence type="ECO:0000256" key="11">
    <source>
        <dbReference type="ARBA" id="ARBA00023204"/>
    </source>
</evidence>
<keyword evidence="7" id="KW-0227">DNA damage</keyword>
<dbReference type="InterPro" id="IPR042530">
    <property type="entry name" value="EME1/EME2_C"/>
</dbReference>
<evidence type="ECO:0000256" key="13">
    <source>
        <dbReference type="ARBA" id="ARBA00023254"/>
    </source>
</evidence>
<dbReference type="GO" id="GO:0048476">
    <property type="term" value="C:Holliday junction resolvase complex"/>
    <property type="evidence" value="ECO:0007669"/>
    <property type="project" value="InterPro"/>
</dbReference>
<evidence type="ECO:0000256" key="4">
    <source>
        <dbReference type="ARBA" id="ARBA00022722"/>
    </source>
</evidence>
<evidence type="ECO:0000256" key="7">
    <source>
        <dbReference type="ARBA" id="ARBA00022763"/>
    </source>
</evidence>
<keyword evidence="10" id="KW-0233">DNA recombination</keyword>
<evidence type="ECO:0000256" key="10">
    <source>
        <dbReference type="ARBA" id="ARBA00023172"/>
    </source>
</evidence>
<dbReference type="Gene3D" id="1.10.150.670">
    <property type="entry name" value="Crossover junction endonuclease EME1, DNA-binding domain"/>
    <property type="match status" value="1"/>
</dbReference>
<dbReference type="GO" id="GO:0003677">
    <property type="term" value="F:DNA binding"/>
    <property type="evidence" value="ECO:0007669"/>
    <property type="project" value="InterPro"/>
</dbReference>
<dbReference type="Pfam" id="PF02732">
    <property type="entry name" value="ERCC4"/>
    <property type="match status" value="1"/>
</dbReference>